<dbReference type="Pfam" id="PF07983">
    <property type="entry name" value="X8"/>
    <property type="match status" value="1"/>
</dbReference>
<comment type="similarity">
    <text evidence="1">Belongs to the glycosyl hydrolase 5 (cellulase A) family.</text>
</comment>
<gene>
    <name evidence="8" type="ORF">CCR75_002904</name>
</gene>
<dbReference type="EMBL" id="SHOA02000010">
    <property type="protein sequence ID" value="TDH70334.1"/>
    <property type="molecule type" value="Genomic_DNA"/>
</dbReference>
<dbReference type="GO" id="GO:0009986">
    <property type="term" value="C:cell surface"/>
    <property type="evidence" value="ECO:0007669"/>
    <property type="project" value="TreeGrafter"/>
</dbReference>
<dbReference type="Gene3D" id="1.20.58.1040">
    <property type="match status" value="1"/>
</dbReference>
<organism evidence="8 9">
    <name type="scientific">Bremia lactucae</name>
    <name type="common">Lettuce downy mildew</name>
    <dbReference type="NCBI Taxonomy" id="4779"/>
    <lineage>
        <taxon>Eukaryota</taxon>
        <taxon>Sar</taxon>
        <taxon>Stramenopiles</taxon>
        <taxon>Oomycota</taxon>
        <taxon>Peronosporomycetes</taxon>
        <taxon>Peronosporales</taxon>
        <taxon>Peronosporaceae</taxon>
        <taxon>Bremia</taxon>
    </lineage>
</organism>
<feature type="chain" id="PRO_5037686094" description="X8 domain-containing protein" evidence="6">
    <location>
        <begin position="20"/>
        <end position="691"/>
    </location>
</feature>
<evidence type="ECO:0000313" key="9">
    <source>
        <dbReference type="Proteomes" id="UP000294530"/>
    </source>
</evidence>
<dbReference type="InterPro" id="IPR017853">
    <property type="entry name" value="GH"/>
</dbReference>
<proteinExistence type="inferred from homology"/>
<keyword evidence="2 6" id="KW-0732">Signal</keyword>
<keyword evidence="5" id="KW-0812">Transmembrane</keyword>
<keyword evidence="3" id="KW-0378">Hydrolase</keyword>
<dbReference type="RefSeq" id="XP_067819833.1">
    <property type="nucleotide sequence ID" value="XM_067961001.1"/>
</dbReference>
<dbReference type="InterPro" id="IPR012946">
    <property type="entry name" value="X8"/>
</dbReference>
<dbReference type="Pfam" id="PF00150">
    <property type="entry name" value="Cellulase"/>
    <property type="match status" value="1"/>
</dbReference>
<dbReference type="PANTHER" id="PTHR31297:SF38">
    <property type="entry name" value="X8 DOMAIN-CONTAINING PROTEIN"/>
    <property type="match status" value="1"/>
</dbReference>
<evidence type="ECO:0000256" key="2">
    <source>
        <dbReference type="ARBA" id="ARBA00022729"/>
    </source>
</evidence>
<dbReference type="AlphaFoldDB" id="A0A976IG16"/>
<keyword evidence="4" id="KW-0326">Glycosidase</keyword>
<sequence>MKVVQQVATALLTLSLTAASIIPTEQIFSPTIGGNNDSMSIVKDAKWYWKNDHLFTAEHFEFFENFKPNDENQTCSSDRHATPFNKQVRGANLGGWLVLEPWITPTLFYQFLSTQERYGDKAPEKTAMDMFTFCTALGKKEANRQLRIHYTTWVTEADLKEMAQAGVNSLRVPVGDWMFNPYEPYIGCTEGAIEALDRVADLANKYKIDLLLDIHGLVGSQNGFDNSGMASSVKWKSIASTHTSDTTTFEHWSLRSAEWAGEFDPVTNSYKSINYEHLNHSLTTVTAIVDRYANHPAILGLEPANEPWEHTPMDVLKDYYWKAYKRVKSRAPHWKFVIHDSFRFGVQYWSQFMRGCPDIALDTHIYQAWHSPGTSTDYFYDACQRKLPIARMENAVMPVIVGEWSLGTDNCAMWLNGFNDNLPGFPNTQCRMTKCPTHSTYLGDDFPGTPLDTSRPIQGPYGTGQSGPSFGDCPITSNTSFGQQNDDDERAFARNLNLKKLNAFAVGHGWYFWNFKTEFGSRWNFLDLVRKGAFPTNVSSYHADDDVATACMDEDEGVFLCTSKRGKRHDDLEKGLEFACGGKVDCTDLDTRFSTIEERCDYVYNEYWHAHREDGASCDFGGTAQLVSISSLKRTDQQLFVVPFSDKGLLLIWTLFGVVVGFLGLYLRIIVVRHRRRQQYSPLIGNTRVNA</sequence>
<feature type="domain" description="X8" evidence="7">
    <location>
        <begin position="559"/>
        <end position="635"/>
    </location>
</feature>
<dbReference type="OrthoDB" id="417697at2759"/>
<dbReference type="GeneID" id="94346672"/>
<dbReference type="GO" id="GO:0009251">
    <property type="term" value="P:glucan catabolic process"/>
    <property type="evidence" value="ECO:0007669"/>
    <property type="project" value="TreeGrafter"/>
</dbReference>
<dbReference type="SUPFAM" id="SSF51445">
    <property type="entry name" value="(Trans)glycosidases"/>
    <property type="match status" value="1"/>
</dbReference>
<accession>A0A976IG16</accession>
<evidence type="ECO:0000256" key="6">
    <source>
        <dbReference type="SAM" id="SignalP"/>
    </source>
</evidence>
<feature type="signal peptide" evidence="6">
    <location>
        <begin position="1"/>
        <end position="19"/>
    </location>
</feature>
<evidence type="ECO:0000256" key="4">
    <source>
        <dbReference type="ARBA" id="ARBA00023295"/>
    </source>
</evidence>
<evidence type="ECO:0000256" key="5">
    <source>
        <dbReference type="SAM" id="Phobius"/>
    </source>
</evidence>
<evidence type="ECO:0000313" key="8">
    <source>
        <dbReference type="EMBL" id="TDH70334.1"/>
    </source>
</evidence>
<evidence type="ECO:0000259" key="7">
    <source>
        <dbReference type="SMART" id="SM00768"/>
    </source>
</evidence>
<dbReference type="SMART" id="SM00768">
    <property type="entry name" value="X8"/>
    <property type="match status" value="1"/>
</dbReference>
<dbReference type="PANTHER" id="PTHR31297">
    <property type="entry name" value="GLUCAN ENDO-1,6-BETA-GLUCOSIDASE B"/>
    <property type="match status" value="1"/>
</dbReference>
<evidence type="ECO:0000256" key="1">
    <source>
        <dbReference type="ARBA" id="ARBA00005641"/>
    </source>
</evidence>
<dbReference type="GO" id="GO:0005576">
    <property type="term" value="C:extracellular region"/>
    <property type="evidence" value="ECO:0007669"/>
    <property type="project" value="TreeGrafter"/>
</dbReference>
<dbReference type="InterPro" id="IPR001547">
    <property type="entry name" value="Glyco_hydro_5"/>
</dbReference>
<dbReference type="KEGG" id="blac:94346672"/>
<evidence type="ECO:0000256" key="3">
    <source>
        <dbReference type="ARBA" id="ARBA00022801"/>
    </source>
</evidence>
<keyword evidence="5" id="KW-0472">Membrane</keyword>
<dbReference type="InterPro" id="IPR050386">
    <property type="entry name" value="Glycosyl_hydrolase_5"/>
</dbReference>
<feature type="transmembrane region" description="Helical" evidence="5">
    <location>
        <begin position="650"/>
        <end position="671"/>
    </location>
</feature>
<protein>
    <recommendedName>
        <fullName evidence="7">X8 domain-containing protein</fullName>
    </recommendedName>
</protein>
<reference evidence="8 9" key="1">
    <citation type="journal article" date="2021" name="Genome Biol.">
        <title>AFLAP: assembly-free linkage analysis pipeline using k-mers from genome sequencing data.</title>
        <authorList>
            <person name="Fletcher K."/>
            <person name="Zhang L."/>
            <person name="Gil J."/>
            <person name="Han R."/>
            <person name="Cavanaugh K."/>
            <person name="Michelmore R."/>
        </authorList>
    </citation>
    <scope>NUCLEOTIDE SEQUENCE [LARGE SCALE GENOMIC DNA]</scope>
    <source>
        <strain evidence="8 9">SF5</strain>
    </source>
</reference>
<dbReference type="GO" id="GO:0008422">
    <property type="term" value="F:beta-glucosidase activity"/>
    <property type="evidence" value="ECO:0007669"/>
    <property type="project" value="TreeGrafter"/>
</dbReference>
<dbReference type="Proteomes" id="UP000294530">
    <property type="component" value="Unassembled WGS sequence"/>
</dbReference>
<comment type="caution">
    <text evidence="8">The sequence shown here is derived from an EMBL/GenBank/DDBJ whole genome shotgun (WGS) entry which is preliminary data.</text>
</comment>
<name>A0A976IG16_BRELC</name>
<keyword evidence="9" id="KW-1185">Reference proteome</keyword>
<dbReference type="Gene3D" id="3.20.20.80">
    <property type="entry name" value="Glycosidases"/>
    <property type="match status" value="1"/>
</dbReference>
<keyword evidence="5" id="KW-1133">Transmembrane helix</keyword>